<keyword evidence="2" id="KW-1185">Reference proteome</keyword>
<dbReference type="Proteomes" id="UP000499080">
    <property type="component" value="Unassembled WGS sequence"/>
</dbReference>
<dbReference type="AlphaFoldDB" id="A0A4Y2TW21"/>
<sequence>MKLVFRRPDLRSQRSKSTKKIEPSLVSVLFRGSLPKISPFSSLALSFNSHRPPTGGRSIGISTNPRQFCRWSPPQRAIIGSSPFLGLSFCRKRFLRPEIIYPFHHIH</sequence>
<accession>A0A4Y2TW21</accession>
<proteinExistence type="predicted"/>
<dbReference type="EMBL" id="BGPR01031418">
    <property type="protein sequence ID" value="GBO04482.1"/>
    <property type="molecule type" value="Genomic_DNA"/>
</dbReference>
<reference evidence="1 2" key="1">
    <citation type="journal article" date="2019" name="Sci. Rep.">
        <title>Orb-weaving spider Araneus ventricosus genome elucidates the spidroin gene catalogue.</title>
        <authorList>
            <person name="Kono N."/>
            <person name="Nakamura H."/>
            <person name="Ohtoshi R."/>
            <person name="Moran D.A.P."/>
            <person name="Shinohara A."/>
            <person name="Yoshida Y."/>
            <person name="Fujiwara M."/>
            <person name="Mori M."/>
            <person name="Tomita M."/>
            <person name="Arakawa K."/>
        </authorList>
    </citation>
    <scope>NUCLEOTIDE SEQUENCE [LARGE SCALE GENOMIC DNA]</scope>
</reference>
<organism evidence="1 2">
    <name type="scientific">Araneus ventricosus</name>
    <name type="common">Orbweaver spider</name>
    <name type="synonym">Epeira ventricosa</name>
    <dbReference type="NCBI Taxonomy" id="182803"/>
    <lineage>
        <taxon>Eukaryota</taxon>
        <taxon>Metazoa</taxon>
        <taxon>Ecdysozoa</taxon>
        <taxon>Arthropoda</taxon>
        <taxon>Chelicerata</taxon>
        <taxon>Arachnida</taxon>
        <taxon>Araneae</taxon>
        <taxon>Araneomorphae</taxon>
        <taxon>Entelegynae</taxon>
        <taxon>Araneoidea</taxon>
        <taxon>Araneidae</taxon>
        <taxon>Araneus</taxon>
    </lineage>
</organism>
<evidence type="ECO:0000313" key="1">
    <source>
        <dbReference type="EMBL" id="GBO04482.1"/>
    </source>
</evidence>
<name>A0A4Y2TW21_ARAVE</name>
<evidence type="ECO:0000313" key="2">
    <source>
        <dbReference type="Proteomes" id="UP000499080"/>
    </source>
</evidence>
<protein>
    <submittedName>
        <fullName evidence="1">Uncharacterized protein</fullName>
    </submittedName>
</protein>
<gene>
    <name evidence="1" type="ORF">AVEN_249622_1</name>
</gene>
<comment type="caution">
    <text evidence="1">The sequence shown here is derived from an EMBL/GenBank/DDBJ whole genome shotgun (WGS) entry which is preliminary data.</text>
</comment>